<dbReference type="EMBL" id="QEWP01000013">
    <property type="protein sequence ID" value="PWD98571.1"/>
    <property type="molecule type" value="Genomic_DNA"/>
</dbReference>
<keyword evidence="1" id="KW-0489">Methyltransferase</keyword>
<dbReference type="GO" id="GO:0032259">
    <property type="term" value="P:methylation"/>
    <property type="evidence" value="ECO:0007669"/>
    <property type="project" value="UniProtKB-KW"/>
</dbReference>
<dbReference type="AlphaFoldDB" id="A0A2U2B669"/>
<dbReference type="Proteomes" id="UP000244956">
    <property type="component" value="Unassembled WGS sequence"/>
</dbReference>
<dbReference type="CDD" id="cd02440">
    <property type="entry name" value="AdoMet_MTases"/>
    <property type="match status" value="1"/>
</dbReference>
<proteinExistence type="predicted"/>
<dbReference type="GO" id="GO:0008171">
    <property type="term" value="F:O-methyltransferase activity"/>
    <property type="evidence" value="ECO:0007669"/>
    <property type="project" value="TreeGrafter"/>
</dbReference>
<dbReference type="SUPFAM" id="SSF53335">
    <property type="entry name" value="S-adenosyl-L-methionine-dependent methyltransferases"/>
    <property type="match status" value="1"/>
</dbReference>
<organism evidence="1 2">
    <name type="scientific">Marinilabilia rubra</name>
    <dbReference type="NCBI Taxonomy" id="2162893"/>
    <lineage>
        <taxon>Bacteria</taxon>
        <taxon>Pseudomonadati</taxon>
        <taxon>Bacteroidota</taxon>
        <taxon>Bacteroidia</taxon>
        <taxon>Marinilabiliales</taxon>
        <taxon>Marinilabiliaceae</taxon>
        <taxon>Marinilabilia</taxon>
    </lineage>
</organism>
<comment type="caution">
    <text evidence="1">The sequence shown here is derived from an EMBL/GenBank/DDBJ whole genome shotgun (WGS) entry which is preliminary data.</text>
</comment>
<gene>
    <name evidence="1" type="ORF">DDZ16_15145</name>
</gene>
<evidence type="ECO:0000313" key="1">
    <source>
        <dbReference type="EMBL" id="PWD98571.1"/>
    </source>
</evidence>
<protein>
    <submittedName>
        <fullName evidence="1">Methyltransferase</fullName>
    </submittedName>
</protein>
<accession>A0A2U2B669</accession>
<dbReference type="InterPro" id="IPR029063">
    <property type="entry name" value="SAM-dependent_MTases_sf"/>
</dbReference>
<evidence type="ECO:0000313" key="2">
    <source>
        <dbReference type="Proteomes" id="UP000244956"/>
    </source>
</evidence>
<dbReference type="PANTHER" id="PTHR43836">
    <property type="entry name" value="CATECHOL O-METHYLTRANSFERASE 1-RELATED"/>
    <property type="match status" value="1"/>
</dbReference>
<dbReference type="OrthoDB" id="5464618at2"/>
<name>A0A2U2B669_9BACT</name>
<dbReference type="PANTHER" id="PTHR43836:SF2">
    <property type="entry name" value="CATECHOL O-METHYLTRANSFERASE 1-RELATED"/>
    <property type="match status" value="1"/>
</dbReference>
<dbReference type="Pfam" id="PF13578">
    <property type="entry name" value="Methyltransf_24"/>
    <property type="match status" value="1"/>
</dbReference>
<keyword evidence="2" id="KW-1185">Reference proteome</keyword>
<dbReference type="Gene3D" id="3.40.50.150">
    <property type="entry name" value="Vaccinia Virus protein VP39"/>
    <property type="match status" value="1"/>
</dbReference>
<reference evidence="1 2" key="1">
    <citation type="submission" date="2018-05" db="EMBL/GenBank/DDBJ databases">
        <title>Marinilabilia rubrum sp. nov., isolated from saltern sediment.</title>
        <authorList>
            <person name="Zhang R."/>
        </authorList>
    </citation>
    <scope>NUCLEOTIDE SEQUENCE [LARGE SCALE GENOMIC DNA]</scope>
    <source>
        <strain evidence="1 2">WTE16</strain>
    </source>
</reference>
<dbReference type="RefSeq" id="WP_109265324.1">
    <property type="nucleotide sequence ID" value="NZ_QEWP01000013.1"/>
</dbReference>
<sequence>MDIKCFFYRAGSLLKYFFKSGYWKGHRIHSPFVFFVVSELLFEKTPFYAFKKTDAALEMLLKSKEQVGGKTMGASSVDSSPRKKVCKIVRQGSIPTFYGQFIFRLINHFEARNILELGTGTGYGTLFLALPDSRSRVTTIEGNPLLCRVAQNLFETVEVKNVNVVNGAFEKALPAELAKTDKLDFVFFDGDHRYKPTLSYFKMCLSKVHNDSVFVFDDIHWSEAMEEAWDVIAAHPKVTVSLDLYRIGVVFFRKECTKQHYVIRH</sequence>
<keyword evidence="1" id="KW-0808">Transferase</keyword>